<evidence type="ECO:0000313" key="2">
    <source>
        <dbReference type="EMBL" id="KAJ9589091.1"/>
    </source>
</evidence>
<feature type="non-terminal residue" evidence="2">
    <location>
        <position position="58"/>
    </location>
</feature>
<reference evidence="2" key="2">
    <citation type="submission" date="2023-05" db="EMBL/GenBank/DDBJ databases">
        <authorList>
            <person name="Fouks B."/>
        </authorList>
    </citation>
    <scope>NUCLEOTIDE SEQUENCE</scope>
    <source>
        <strain evidence="2">Stay&amp;Tobe</strain>
        <tissue evidence="2">Testes</tissue>
    </source>
</reference>
<evidence type="ECO:0000256" key="1">
    <source>
        <dbReference type="SAM" id="MobiDB-lite"/>
    </source>
</evidence>
<keyword evidence="3" id="KW-1185">Reference proteome</keyword>
<feature type="compositionally biased region" description="Polar residues" evidence="1">
    <location>
        <begin position="37"/>
        <end position="51"/>
    </location>
</feature>
<accession>A0AAD8EGD4</accession>
<feature type="region of interest" description="Disordered" evidence="1">
    <location>
        <begin position="25"/>
        <end position="58"/>
    </location>
</feature>
<feature type="non-terminal residue" evidence="2">
    <location>
        <position position="1"/>
    </location>
</feature>
<evidence type="ECO:0000313" key="3">
    <source>
        <dbReference type="Proteomes" id="UP001233999"/>
    </source>
</evidence>
<dbReference type="Proteomes" id="UP001233999">
    <property type="component" value="Unassembled WGS sequence"/>
</dbReference>
<dbReference type="AlphaFoldDB" id="A0AAD8EGD4"/>
<sequence length="58" mass="6339">EGFELYHVKVDGVEDRSIRFRSSWENGLEDHGGPPGGSSTWTISCPSSVMASTDEIPK</sequence>
<protein>
    <submittedName>
        <fullName evidence="2">Uncharacterized protein</fullName>
    </submittedName>
</protein>
<organism evidence="2 3">
    <name type="scientific">Diploptera punctata</name>
    <name type="common">Pacific beetle cockroach</name>
    <dbReference type="NCBI Taxonomy" id="6984"/>
    <lineage>
        <taxon>Eukaryota</taxon>
        <taxon>Metazoa</taxon>
        <taxon>Ecdysozoa</taxon>
        <taxon>Arthropoda</taxon>
        <taxon>Hexapoda</taxon>
        <taxon>Insecta</taxon>
        <taxon>Pterygota</taxon>
        <taxon>Neoptera</taxon>
        <taxon>Polyneoptera</taxon>
        <taxon>Dictyoptera</taxon>
        <taxon>Blattodea</taxon>
        <taxon>Blaberoidea</taxon>
        <taxon>Blaberidae</taxon>
        <taxon>Diplopterinae</taxon>
        <taxon>Diploptera</taxon>
    </lineage>
</organism>
<proteinExistence type="predicted"/>
<reference evidence="2" key="1">
    <citation type="journal article" date="2023" name="IScience">
        <title>Live-bearing cockroach genome reveals convergent evolutionary mechanisms linked to viviparity in insects and beyond.</title>
        <authorList>
            <person name="Fouks B."/>
            <person name="Harrison M.C."/>
            <person name="Mikhailova A.A."/>
            <person name="Marchal E."/>
            <person name="English S."/>
            <person name="Carruthers M."/>
            <person name="Jennings E.C."/>
            <person name="Chiamaka E.L."/>
            <person name="Frigard R.A."/>
            <person name="Pippel M."/>
            <person name="Attardo G.M."/>
            <person name="Benoit J.B."/>
            <person name="Bornberg-Bauer E."/>
            <person name="Tobe S.S."/>
        </authorList>
    </citation>
    <scope>NUCLEOTIDE SEQUENCE</scope>
    <source>
        <strain evidence="2">Stay&amp;Tobe</strain>
    </source>
</reference>
<name>A0AAD8EGD4_DIPPU</name>
<gene>
    <name evidence="2" type="ORF">L9F63_017595</name>
</gene>
<dbReference type="EMBL" id="JASPKZ010005279">
    <property type="protein sequence ID" value="KAJ9589091.1"/>
    <property type="molecule type" value="Genomic_DNA"/>
</dbReference>
<comment type="caution">
    <text evidence="2">The sequence shown here is derived from an EMBL/GenBank/DDBJ whole genome shotgun (WGS) entry which is preliminary data.</text>
</comment>